<protein>
    <submittedName>
        <fullName evidence="1">PAAR domain-containing protein</fullName>
    </submittedName>
</protein>
<dbReference type="InterPro" id="IPR008727">
    <property type="entry name" value="PAAR_motif"/>
</dbReference>
<reference evidence="1 2" key="1">
    <citation type="submission" date="2023-01" db="EMBL/GenBank/DDBJ databases">
        <title>Minimal conservation of predation-associated metabolite biosynthetic gene clusters underscores biosynthetic potential of Myxococcota including descriptions for ten novel species: Archangium lansinium sp. nov., Myxococcus landrumus sp. nov., Nannocystis bai.</title>
        <authorList>
            <person name="Ahearne A."/>
            <person name="Stevens C."/>
            <person name="Dowd S."/>
        </authorList>
    </citation>
    <scope>NUCLEOTIDE SEQUENCE [LARGE SCALE GENOMIC DNA]</scope>
    <source>
        <strain evidence="1 2">WIWO2</strain>
    </source>
</reference>
<dbReference type="EMBL" id="JAQNDK010000001">
    <property type="protein sequence ID" value="MDC0676202.1"/>
    <property type="molecule type" value="Genomic_DNA"/>
</dbReference>
<dbReference type="Gene3D" id="2.60.200.60">
    <property type="match status" value="1"/>
</dbReference>
<organism evidence="1 2">
    <name type="scientific">Sorangium atrum</name>
    <dbReference type="NCBI Taxonomy" id="2995308"/>
    <lineage>
        <taxon>Bacteria</taxon>
        <taxon>Pseudomonadati</taxon>
        <taxon>Myxococcota</taxon>
        <taxon>Polyangia</taxon>
        <taxon>Polyangiales</taxon>
        <taxon>Polyangiaceae</taxon>
        <taxon>Sorangium</taxon>
    </lineage>
</organism>
<dbReference type="RefSeq" id="WP_272092909.1">
    <property type="nucleotide sequence ID" value="NZ_JAQNDK010000001.1"/>
</dbReference>
<evidence type="ECO:0000313" key="1">
    <source>
        <dbReference type="EMBL" id="MDC0676202.1"/>
    </source>
</evidence>
<keyword evidence="2" id="KW-1185">Reference proteome</keyword>
<evidence type="ECO:0000313" key="2">
    <source>
        <dbReference type="Proteomes" id="UP001217485"/>
    </source>
</evidence>
<name>A0ABT5BPX6_9BACT</name>
<sequence>MQAIDTHIVLVPSPTGPVPVAQPFPFNGIITGDLCPSVLIEGRMAAVLGSIATNIPPHIPVGGTFAVPPTNQAQIVKGSATVMFGERPAARAADRALTCNDPAPLPSGTVLAQSSVLVGG</sequence>
<comment type="caution">
    <text evidence="1">The sequence shown here is derived from an EMBL/GenBank/DDBJ whole genome shotgun (WGS) entry which is preliminary data.</text>
</comment>
<dbReference type="CDD" id="cd14740">
    <property type="entry name" value="PAAR_4"/>
    <property type="match status" value="1"/>
</dbReference>
<dbReference type="Proteomes" id="UP001217485">
    <property type="component" value="Unassembled WGS sequence"/>
</dbReference>
<accession>A0ABT5BPX6</accession>
<gene>
    <name evidence="1" type="ORF">POL72_00505</name>
</gene>
<dbReference type="Pfam" id="PF05488">
    <property type="entry name" value="PAAR_motif"/>
    <property type="match status" value="1"/>
</dbReference>
<proteinExistence type="predicted"/>